<reference evidence="1" key="1">
    <citation type="submission" date="2023-11" db="EMBL/GenBank/DDBJ databases">
        <authorList>
            <person name="De Vega J J."/>
            <person name="De Vega J J."/>
        </authorList>
    </citation>
    <scope>NUCLEOTIDE SEQUENCE</scope>
</reference>
<keyword evidence="2" id="KW-1185">Reference proteome</keyword>
<proteinExistence type="predicted"/>
<dbReference type="AlphaFoldDB" id="A0AAD2HMF6"/>
<accession>A0AAD2HMF6</accession>
<protein>
    <submittedName>
        <fullName evidence="1">Uncharacterized protein</fullName>
    </submittedName>
</protein>
<sequence length="103" mass="11409">MAYVGIFDPDLPVYTAPSGIGLERFLIPRHEFTLTRDSDGVLEPVPAVSDRRNNAPGISNGERACDMFDLDADHVVGAFGLGTDEEVALIEFDERNDDIERRE</sequence>
<organism evidence="1 2">
    <name type="scientific">Mycena citricolor</name>
    <dbReference type="NCBI Taxonomy" id="2018698"/>
    <lineage>
        <taxon>Eukaryota</taxon>
        <taxon>Fungi</taxon>
        <taxon>Dikarya</taxon>
        <taxon>Basidiomycota</taxon>
        <taxon>Agaricomycotina</taxon>
        <taxon>Agaricomycetes</taxon>
        <taxon>Agaricomycetidae</taxon>
        <taxon>Agaricales</taxon>
        <taxon>Marasmiineae</taxon>
        <taxon>Mycenaceae</taxon>
        <taxon>Mycena</taxon>
    </lineage>
</organism>
<evidence type="ECO:0000313" key="2">
    <source>
        <dbReference type="Proteomes" id="UP001295794"/>
    </source>
</evidence>
<evidence type="ECO:0000313" key="1">
    <source>
        <dbReference type="EMBL" id="CAK5276647.1"/>
    </source>
</evidence>
<dbReference type="Proteomes" id="UP001295794">
    <property type="component" value="Unassembled WGS sequence"/>
</dbReference>
<dbReference type="EMBL" id="CAVNYO010000411">
    <property type="protein sequence ID" value="CAK5276647.1"/>
    <property type="molecule type" value="Genomic_DNA"/>
</dbReference>
<comment type="caution">
    <text evidence="1">The sequence shown here is derived from an EMBL/GenBank/DDBJ whole genome shotgun (WGS) entry which is preliminary data.</text>
</comment>
<name>A0AAD2HMF6_9AGAR</name>
<gene>
    <name evidence="1" type="ORF">MYCIT1_LOCUS25077</name>
</gene>